<dbReference type="RefSeq" id="WP_380017548.1">
    <property type="nucleotide sequence ID" value="NZ_JBHLYR010000105.1"/>
</dbReference>
<dbReference type="SUPFAM" id="SSF63829">
    <property type="entry name" value="Calcium-dependent phosphotriesterase"/>
    <property type="match status" value="1"/>
</dbReference>
<evidence type="ECO:0000313" key="2">
    <source>
        <dbReference type="EMBL" id="MFB9995524.1"/>
    </source>
</evidence>
<proteinExistence type="predicted"/>
<evidence type="ECO:0000313" key="3">
    <source>
        <dbReference type="Proteomes" id="UP001589733"/>
    </source>
</evidence>
<keyword evidence="1" id="KW-0732">Signal</keyword>
<keyword evidence="3" id="KW-1185">Reference proteome</keyword>
<dbReference type="EMBL" id="JBHLYR010000105">
    <property type="protein sequence ID" value="MFB9995524.1"/>
    <property type="molecule type" value="Genomic_DNA"/>
</dbReference>
<dbReference type="PROSITE" id="PS51257">
    <property type="entry name" value="PROKAR_LIPOPROTEIN"/>
    <property type="match status" value="1"/>
</dbReference>
<name>A0ABV6B6Y5_9DEIO</name>
<sequence>MKIINGLKLSGAMLGLTVLLTACPGVTPPMSFDLTVTLEGVTSAPVTVTNTTTGIELFKGTLDTSKTFTGLTANDVFKVESGAVNGYTSPAAQTITLDASKTATLAYIKATPAPTYDLTVKLSGVASAPVTVTNTVTNTEVFKGTLEASKTFTGLSAGSVLKIEGGNVDGNTTPAPQTITLDASQTVTLTYIKPTPAPTYDLTVNLSGVASAPVTVTNMATNTEVFKGTLEASKTFIGLPANSVLKIEGGAVADYAAPSAQTVTLDASKSLSLTYTALAGTALDAARVKGTIPGWTADPSKIAFQLSNMDTTVDGSPADISVGGAVNAALPTPSIFSDFLEGCRIDAGTTGSTFRAEFARPVAINSAGSILGTITETTVTGNPILRVYSQTATSLKGAASCGSYTRLDLDLTINVGWNALSIVESNTSGGTKITLRSVPSDARIQLGFIPERPSVRLSATDYSQLVLRAGTPVTREITITPTGAISGSLDLSTSLPGVKVTPSTINLTGTNSLSAQSARGLSLIQQAVRAQALTTTVTFSLTDQATTSYGSLELIASQGSTELGSTSFYADIRVPAVSVNLGSMGTSPLNAYQGGTTNVALSVSSQEGFSGDVTLNLTDLPMGVTANPVTINVPANATTSINVPLQVAADALLGTSTVKITGAKLSNQYGPNSFTLNVKPSRTSLGNLYSSSVAPAASGVWVVGSSSYSGATTLRRIAEGQVVKNVTLDNIAGSFLAIPGGDIYALGSEYYNNTNIYRIKDDGSFSTLNTVSTAGMSNGAVDAQGSIWFSTAFTNENGVYTYGLFKWDSSTGARILIDSGQAYSYGTAMIASSNGKYILYRPGYSGGLVLINTSTATKTPVANPSGGSMESPVVSNTGQVWYSNYGTLTRVNSDGTTTGFNVSGGASRLFGFDQNNSNTLWAAAYTGILKVDSTTGAIAQIPTDSVVSGTVNTSGGVSFLTTGSYTGYGYEYFLSVLP</sequence>
<feature type="signal peptide" evidence="1">
    <location>
        <begin position="1"/>
        <end position="24"/>
    </location>
</feature>
<reference evidence="2 3" key="1">
    <citation type="submission" date="2024-09" db="EMBL/GenBank/DDBJ databases">
        <authorList>
            <person name="Sun Q."/>
            <person name="Mori K."/>
        </authorList>
    </citation>
    <scope>NUCLEOTIDE SEQUENCE [LARGE SCALE GENOMIC DNA]</scope>
    <source>
        <strain evidence="2 3">JCM 13503</strain>
    </source>
</reference>
<gene>
    <name evidence="2" type="ORF">ACFFLM_26690</name>
</gene>
<feature type="chain" id="PRO_5046240592" evidence="1">
    <location>
        <begin position="25"/>
        <end position="978"/>
    </location>
</feature>
<organism evidence="2 3">
    <name type="scientific">Deinococcus oregonensis</name>
    <dbReference type="NCBI Taxonomy" id="1805970"/>
    <lineage>
        <taxon>Bacteria</taxon>
        <taxon>Thermotogati</taxon>
        <taxon>Deinococcota</taxon>
        <taxon>Deinococci</taxon>
        <taxon>Deinococcales</taxon>
        <taxon>Deinococcaceae</taxon>
        <taxon>Deinococcus</taxon>
    </lineage>
</organism>
<comment type="caution">
    <text evidence="2">The sequence shown here is derived from an EMBL/GenBank/DDBJ whole genome shotgun (WGS) entry which is preliminary data.</text>
</comment>
<evidence type="ECO:0000256" key="1">
    <source>
        <dbReference type="SAM" id="SignalP"/>
    </source>
</evidence>
<accession>A0ABV6B6Y5</accession>
<protein>
    <submittedName>
        <fullName evidence="2">Beta strand repeat-containing protein</fullName>
    </submittedName>
</protein>
<dbReference type="Proteomes" id="UP001589733">
    <property type="component" value="Unassembled WGS sequence"/>
</dbReference>